<keyword evidence="2" id="KW-1185">Reference proteome</keyword>
<evidence type="ECO:0000313" key="2">
    <source>
        <dbReference type="Proteomes" id="UP000199518"/>
    </source>
</evidence>
<organism evidence="1 2">
    <name type="scientific">Planctomicrobium piriforme</name>
    <dbReference type="NCBI Taxonomy" id="1576369"/>
    <lineage>
        <taxon>Bacteria</taxon>
        <taxon>Pseudomonadati</taxon>
        <taxon>Planctomycetota</taxon>
        <taxon>Planctomycetia</taxon>
        <taxon>Planctomycetales</taxon>
        <taxon>Planctomycetaceae</taxon>
        <taxon>Planctomicrobium</taxon>
    </lineage>
</organism>
<sequence>MSLSDLACLDLQECSDLPKNTLVAPLPLLRELRCALGMTTINLMLGTQPEVLVSSDLYEAFHVWEEDQAPESDGIDPSQLN</sequence>
<accession>A0A1I3NNV0</accession>
<evidence type="ECO:0000313" key="1">
    <source>
        <dbReference type="EMBL" id="SFJ11003.1"/>
    </source>
</evidence>
<dbReference type="Proteomes" id="UP000199518">
    <property type="component" value="Unassembled WGS sequence"/>
</dbReference>
<proteinExistence type="predicted"/>
<dbReference type="AlphaFoldDB" id="A0A1I3NNV0"/>
<name>A0A1I3NNV0_9PLAN</name>
<dbReference type="OrthoDB" id="290044at2"/>
<reference evidence="2" key="1">
    <citation type="submission" date="2016-10" db="EMBL/GenBank/DDBJ databases">
        <authorList>
            <person name="Varghese N."/>
            <person name="Submissions S."/>
        </authorList>
    </citation>
    <scope>NUCLEOTIDE SEQUENCE [LARGE SCALE GENOMIC DNA]</scope>
    <source>
        <strain evidence="2">DSM 26348</strain>
    </source>
</reference>
<dbReference type="EMBL" id="FOQD01000015">
    <property type="protein sequence ID" value="SFJ11003.1"/>
    <property type="molecule type" value="Genomic_DNA"/>
</dbReference>
<protein>
    <submittedName>
        <fullName evidence="1">Uncharacterized protein</fullName>
    </submittedName>
</protein>
<gene>
    <name evidence="1" type="ORF">SAMN05421753_115156</name>
</gene>
<dbReference type="RefSeq" id="WP_092053625.1">
    <property type="nucleotide sequence ID" value="NZ_FOQD01000015.1"/>
</dbReference>